<gene>
    <name evidence="1" type="primary">GABBR2_3</name>
    <name evidence="1" type="ORF">TNIN_471891</name>
</gene>
<sequence>MTTILGTGSSEVTERLARVVSRWNIVQPMTKLNTDLEQMNVTVAVTKGVSERDYKDQVQEIKNQDCRIIICSFSYSLFKKIFCEVMGFFFLLAGVELLNWRDGSDEPENQKTHNLERM</sequence>
<keyword evidence="2" id="KW-1185">Reference proteome</keyword>
<dbReference type="Gene3D" id="3.40.50.2300">
    <property type="match status" value="1"/>
</dbReference>
<proteinExistence type="predicted"/>
<evidence type="ECO:0000313" key="1">
    <source>
        <dbReference type="EMBL" id="GFS41742.1"/>
    </source>
</evidence>
<keyword evidence="1" id="KW-0675">Receptor</keyword>
<dbReference type="SUPFAM" id="SSF53822">
    <property type="entry name" value="Periplasmic binding protein-like I"/>
    <property type="match status" value="1"/>
</dbReference>
<dbReference type="EMBL" id="BMAV01025480">
    <property type="protein sequence ID" value="GFS41742.1"/>
    <property type="molecule type" value="Genomic_DNA"/>
</dbReference>
<dbReference type="InterPro" id="IPR028082">
    <property type="entry name" value="Peripla_BP_I"/>
</dbReference>
<organism evidence="1 2">
    <name type="scientific">Trichonephila inaurata madagascariensis</name>
    <dbReference type="NCBI Taxonomy" id="2747483"/>
    <lineage>
        <taxon>Eukaryota</taxon>
        <taxon>Metazoa</taxon>
        <taxon>Ecdysozoa</taxon>
        <taxon>Arthropoda</taxon>
        <taxon>Chelicerata</taxon>
        <taxon>Arachnida</taxon>
        <taxon>Araneae</taxon>
        <taxon>Araneomorphae</taxon>
        <taxon>Entelegynae</taxon>
        <taxon>Araneoidea</taxon>
        <taxon>Nephilidae</taxon>
        <taxon>Trichonephila</taxon>
        <taxon>Trichonephila inaurata</taxon>
    </lineage>
</organism>
<accession>A0A8X6J708</accession>
<name>A0A8X6J708_9ARAC</name>
<comment type="caution">
    <text evidence="1">The sequence shown here is derived from an EMBL/GenBank/DDBJ whole genome shotgun (WGS) entry which is preliminary data.</text>
</comment>
<reference evidence="1" key="1">
    <citation type="submission" date="2020-08" db="EMBL/GenBank/DDBJ databases">
        <title>Multicomponent nature underlies the extraordinary mechanical properties of spider dragline silk.</title>
        <authorList>
            <person name="Kono N."/>
            <person name="Nakamura H."/>
            <person name="Mori M."/>
            <person name="Yoshida Y."/>
            <person name="Ohtoshi R."/>
            <person name="Malay A.D."/>
            <person name="Moran D.A.P."/>
            <person name="Tomita M."/>
            <person name="Numata K."/>
            <person name="Arakawa K."/>
        </authorList>
    </citation>
    <scope>NUCLEOTIDE SEQUENCE</scope>
</reference>
<protein>
    <submittedName>
        <fullName evidence="1">Gamma-aminobutyric acid type B receptor subunit 2</fullName>
    </submittedName>
</protein>
<dbReference type="AlphaFoldDB" id="A0A8X6J708"/>
<dbReference type="OrthoDB" id="411630at2759"/>
<evidence type="ECO:0000313" key="2">
    <source>
        <dbReference type="Proteomes" id="UP000886998"/>
    </source>
</evidence>
<dbReference type="Proteomes" id="UP000886998">
    <property type="component" value="Unassembled WGS sequence"/>
</dbReference>